<dbReference type="PROSITE" id="PS51379">
    <property type="entry name" value="4FE4S_FER_2"/>
    <property type="match status" value="4"/>
</dbReference>
<dbReference type="InterPro" id="IPR017896">
    <property type="entry name" value="4Fe4S_Fe-S-bd"/>
</dbReference>
<proteinExistence type="predicted"/>
<feature type="domain" description="4Fe-4S ferredoxin-type" evidence="8">
    <location>
        <begin position="237"/>
        <end position="267"/>
    </location>
</feature>
<dbReference type="AlphaFoldDB" id="A0A3D5QC14"/>
<dbReference type="GO" id="GO:0005886">
    <property type="term" value="C:plasma membrane"/>
    <property type="evidence" value="ECO:0007669"/>
    <property type="project" value="TreeGrafter"/>
</dbReference>
<dbReference type="PROSITE" id="PS00198">
    <property type="entry name" value="4FE4S_FER_1"/>
    <property type="match status" value="2"/>
</dbReference>
<dbReference type="InterPro" id="IPR051684">
    <property type="entry name" value="Electron_Trans/Redox"/>
</dbReference>
<evidence type="ECO:0000256" key="5">
    <source>
        <dbReference type="ARBA" id="ARBA00023004"/>
    </source>
</evidence>
<evidence type="ECO:0000256" key="7">
    <source>
        <dbReference type="SAM" id="Phobius"/>
    </source>
</evidence>
<feature type="transmembrane region" description="Helical" evidence="7">
    <location>
        <begin position="126"/>
        <end position="147"/>
    </location>
</feature>
<evidence type="ECO:0000313" key="9">
    <source>
        <dbReference type="EMBL" id="HCW93273.1"/>
    </source>
</evidence>
<dbReference type="PANTHER" id="PTHR30176:SF3">
    <property type="entry name" value="FERREDOXIN-TYPE PROTEIN NAPH"/>
    <property type="match status" value="1"/>
</dbReference>
<feature type="transmembrane region" description="Helical" evidence="7">
    <location>
        <begin position="49"/>
        <end position="66"/>
    </location>
</feature>
<keyword evidence="4" id="KW-0249">Electron transport</keyword>
<dbReference type="Proteomes" id="UP000262325">
    <property type="component" value="Unassembled WGS sequence"/>
</dbReference>
<feature type="transmembrane region" description="Helical" evidence="7">
    <location>
        <begin position="72"/>
        <end position="105"/>
    </location>
</feature>
<dbReference type="Gene3D" id="3.30.70.20">
    <property type="match status" value="1"/>
</dbReference>
<organism evidence="9 10">
    <name type="scientific">Flexistipes sinusarabici</name>
    <dbReference type="NCBI Taxonomy" id="2352"/>
    <lineage>
        <taxon>Bacteria</taxon>
        <taxon>Pseudomonadati</taxon>
        <taxon>Deferribacterota</taxon>
        <taxon>Deferribacteres</taxon>
        <taxon>Deferribacterales</taxon>
        <taxon>Flexistipitaceae</taxon>
        <taxon>Flexistipes</taxon>
    </lineage>
</organism>
<keyword evidence="5" id="KW-0408">Iron</keyword>
<protein>
    <submittedName>
        <fullName evidence="9">(4Fe-4S)-binding protein</fullName>
    </submittedName>
</protein>
<evidence type="ECO:0000259" key="8">
    <source>
        <dbReference type="PROSITE" id="PS51379"/>
    </source>
</evidence>
<feature type="domain" description="4Fe-4S ferredoxin-type" evidence="8">
    <location>
        <begin position="339"/>
        <end position="370"/>
    </location>
</feature>
<dbReference type="EMBL" id="DPPF01000123">
    <property type="protein sequence ID" value="HCW93273.1"/>
    <property type="molecule type" value="Genomic_DNA"/>
</dbReference>
<dbReference type="GO" id="GO:0046872">
    <property type="term" value="F:metal ion binding"/>
    <property type="evidence" value="ECO:0007669"/>
    <property type="project" value="UniProtKB-KW"/>
</dbReference>
<evidence type="ECO:0000256" key="2">
    <source>
        <dbReference type="ARBA" id="ARBA00022485"/>
    </source>
</evidence>
<feature type="transmembrane region" description="Helical" evidence="7">
    <location>
        <begin position="193"/>
        <end position="214"/>
    </location>
</feature>
<feature type="transmembrane region" description="Helical" evidence="7">
    <location>
        <begin position="12"/>
        <end position="28"/>
    </location>
</feature>
<keyword evidence="3" id="KW-0479">Metal-binding</keyword>
<name>A0A3D5QC14_FLESI</name>
<dbReference type="Gene3D" id="3.30.70.3270">
    <property type="match status" value="1"/>
</dbReference>
<evidence type="ECO:0000256" key="4">
    <source>
        <dbReference type="ARBA" id="ARBA00022982"/>
    </source>
</evidence>
<dbReference type="Pfam" id="PF12838">
    <property type="entry name" value="Fer4_7"/>
    <property type="match status" value="2"/>
</dbReference>
<sequence>MFYMKKYSRYLRLISQILFLALFFYIFFNSIIDNSGFSLELKLKSKIEYIFAIDPLVALTTLFSTYKLPAVFILSAVVIMLTVIFGRLFCGWICPFGTIHHFFSFIAHKIRKDKYEKTEYSKYQNLKYYIFAAVLILSIMRINVSGYLDPLSILVKCLAVFFLPVVLIIYNMNILSDSMQDFLFYNVLGRDNIYYEQAPLFGAIFIILLALNFYRNRFWCKYFCPLGGMLGLLSKYSPLKLQHKANCNSCGSCSDKCYADALPFKKNNFKSSECMLLFNCLAACPSDSLYYGLNKKPAEIDLSKRATAKTLGIALSGFFVIKTGTKAVAKSPQLIRPPGSIPENKFLKTCIRCGACMKVCPENFLAPSLFESGIEGLWTPVGNADYGYCVYNCNLCGKMCPTGAIEELSVEEKKKTVIATAFIDENRCLPYAYGVDCIVCEEHCPTSPKAIYFDRVKGKNYKGRSREIKQPKINPEECIGCGICQYKCPVKDKPAIYMTSIKNGG</sequence>
<keyword evidence="7" id="KW-1133">Transmembrane helix</keyword>
<dbReference type="InterPro" id="IPR017900">
    <property type="entry name" value="4Fe4S_Fe_S_CS"/>
</dbReference>
<keyword evidence="2" id="KW-0004">4Fe-4S</keyword>
<accession>A0A3D5QC14</accession>
<feature type="domain" description="4Fe-4S ferredoxin-type" evidence="8">
    <location>
        <begin position="378"/>
        <end position="411"/>
    </location>
</feature>
<feature type="domain" description="4Fe-4S ferredoxin-type" evidence="8">
    <location>
        <begin position="469"/>
        <end position="501"/>
    </location>
</feature>
<feature type="transmembrane region" description="Helical" evidence="7">
    <location>
        <begin position="153"/>
        <end position="172"/>
    </location>
</feature>
<comment type="caution">
    <text evidence="9">The sequence shown here is derived from an EMBL/GenBank/DDBJ whole genome shotgun (WGS) entry which is preliminary data.</text>
</comment>
<evidence type="ECO:0000256" key="1">
    <source>
        <dbReference type="ARBA" id="ARBA00022448"/>
    </source>
</evidence>
<dbReference type="SUPFAM" id="SSF54862">
    <property type="entry name" value="4Fe-4S ferredoxins"/>
    <property type="match status" value="2"/>
</dbReference>
<dbReference type="CDD" id="cd16373">
    <property type="entry name" value="DMSOR_beta_like"/>
    <property type="match status" value="1"/>
</dbReference>
<evidence type="ECO:0000256" key="3">
    <source>
        <dbReference type="ARBA" id="ARBA00022723"/>
    </source>
</evidence>
<evidence type="ECO:0000313" key="10">
    <source>
        <dbReference type="Proteomes" id="UP000262325"/>
    </source>
</evidence>
<gene>
    <name evidence="9" type="ORF">DHM44_06300</name>
</gene>
<evidence type="ECO:0000256" key="6">
    <source>
        <dbReference type="ARBA" id="ARBA00023014"/>
    </source>
</evidence>
<keyword evidence="7" id="KW-0472">Membrane</keyword>
<dbReference type="PANTHER" id="PTHR30176">
    <property type="entry name" value="FERREDOXIN-TYPE PROTEIN NAPH"/>
    <property type="match status" value="1"/>
</dbReference>
<dbReference type="Pfam" id="PF12801">
    <property type="entry name" value="Fer4_5"/>
    <property type="match status" value="2"/>
</dbReference>
<keyword evidence="7" id="KW-0812">Transmembrane</keyword>
<reference evidence="9 10" key="1">
    <citation type="journal article" date="2018" name="Nat. Biotechnol.">
        <title>A standardized bacterial taxonomy based on genome phylogeny substantially revises the tree of life.</title>
        <authorList>
            <person name="Parks D.H."/>
            <person name="Chuvochina M."/>
            <person name="Waite D.W."/>
            <person name="Rinke C."/>
            <person name="Skarshewski A."/>
            <person name="Chaumeil P.A."/>
            <person name="Hugenholtz P."/>
        </authorList>
    </citation>
    <scope>NUCLEOTIDE SEQUENCE [LARGE SCALE GENOMIC DNA]</scope>
    <source>
        <strain evidence="9">UBA8672</strain>
    </source>
</reference>
<keyword evidence="6" id="KW-0411">Iron-sulfur</keyword>
<feature type="non-terminal residue" evidence="9">
    <location>
        <position position="505"/>
    </location>
</feature>
<dbReference type="GO" id="GO:0051539">
    <property type="term" value="F:4 iron, 4 sulfur cluster binding"/>
    <property type="evidence" value="ECO:0007669"/>
    <property type="project" value="UniProtKB-KW"/>
</dbReference>
<keyword evidence="1" id="KW-0813">Transport</keyword>